<protein>
    <submittedName>
        <fullName evidence="2">Uncharacterized protein</fullName>
    </submittedName>
</protein>
<evidence type="ECO:0000313" key="2">
    <source>
        <dbReference type="EMBL" id="MBW75216.1"/>
    </source>
</evidence>
<keyword evidence="1" id="KW-0472">Membrane</keyword>
<reference evidence="2" key="1">
    <citation type="submission" date="2018-01" db="EMBL/GenBank/DDBJ databases">
        <title>An insight into the sialome of Amazonian anophelines.</title>
        <authorList>
            <person name="Ribeiro J.M."/>
            <person name="Scarpassa V."/>
            <person name="Calvo E."/>
        </authorList>
    </citation>
    <scope>NUCLEOTIDE SEQUENCE</scope>
</reference>
<accession>A0A2M4DCF6</accession>
<evidence type="ECO:0000256" key="1">
    <source>
        <dbReference type="SAM" id="Phobius"/>
    </source>
</evidence>
<organism evidence="2">
    <name type="scientific">Anopheles darlingi</name>
    <name type="common">Mosquito</name>
    <dbReference type="NCBI Taxonomy" id="43151"/>
    <lineage>
        <taxon>Eukaryota</taxon>
        <taxon>Metazoa</taxon>
        <taxon>Ecdysozoa</taxon>
        <taxon>Arthropoda</taxon>
        <taxon>Hexapoda</taxon>
        <taxon>Insecta</taxon>
        <taxon>Pterygota</taxon>
        <taxon>Neoptera</taxon>
        <taxon>Endopterygota</taxon>
        <taxon>Diptera</taxon>
        <taxon>Nematocera</taxon>
        <taxon>Culicoidea</taxon>
        <taxon>Culicidae</taxon>
        <taxon>Anophelinae</taxon>
        <taxon>Anopheles</taxon>
    </lineage>
</organism>
<dbReference type="AlphaFoldDB" id="A0A2M4DCF6"/>
<name>A0A2M4DCF6_ANODA</name>
<sequence>MVVVRQIGRQLLPIPHEVLRSFFGFLLFVPFSFCSYAAAAAAADDIWVPLGNRSRGFGVIVVVDVVVVVVGSRYAGSARWYGFRADWVNWFRRFCRTGEAGWSYAGRLTDVARAHSSMMVGAAECFPRSQYRGTQDVPVHQFLFCLNPIDVLNHFRKHNRSIPCTAVLQPKAPDTNQIVFIAVIMQQLTTGIASASLMDYQRPRAYLSRGNVELVAFVYR</sequence>
<keyword evidence="1" id="KW-1133">Transmembrane helix</keyword>
<feature type="transmembrane region" description="Helical" evidence="1">
    <location>
        <begin position="55"/>
        <end position="75"/>
    </location>
</feature>
<proteinExistence type="predicted"/>
<dbReference type="EMBL" id="GGFL01011038">
    <property type="protein sequence ID" value="MBW75216.1"/>
    <property type="molecule type" value="Transcribed_RNA"/>
</dbReference>
<feature type="transmembrane region" description="Helical" evidence="1">
    <location>
        <begin position="21"/>
        <end position="43"/>
    </location>
</feature>
<keyword evidence="1" id="KW-0812">Transmembrane</keyword>